<feature type="region of interest" description="Disordered" evidence="1">
    <location>
        <begin position="712"/>
        <end position="737"/>
    </location>
</feature>
<feature type="compositionally biased region" description="Polar residues" evidence="1">
    <location>
        <begin position="939"/>
        <end position="954"/>
    </location>
</feature>
<comment type="caution">
    <text evidence="2">The sequence shown here is derived from an EMBL/GenBank/DDBJ whole genome shotgun (WGS) entry which is preliminary data.</text>
</comment>
<feature type="region of interest" description="Disordered" evidence="1">
    <location>
        <begin position="29"/>
        <end position="80"/>
    </location>
</feature>
<feature type="compositionally biased region" description="Gly residues" evidence="1">
    <location>
        <begin position="975"/>
        <end position="985"/>
    </location>
</feature>
<feature type="region of interest" description="Disordered" evidence="1">
    <location>
        <begin position="1532"/>
        <end position="1558"/>
    </location>
</feature>
<proteinExistence type="predicted"/>
<feature type="region of interest" description="Disordered" evidence="1">
    <location>
        <begin position="610"/>
        <end position="664"/>
    </location>
</feature>
<feature type="compositionally biased region" description="Basic and acidic residues" evidence="1">
    <location>
        <begin position="1013"/>
        <end position="1031"/>
    </location>
</feature>
<feature type="compositionally biased region" description="Polar residues" evidence="1">
    <location>
        <begin position="1292"/>
        <end position="1307"/>
    </location>
</feature>
<name>A0A8J4C2W4_9CHLO</name>
<feature type="compositionally biased region" description="Low complexity" evidence="1">
    <location>
        <begin position="237"/>
        <end position="255"/>
    </location>
</feature>
<feature type="compositionally biased region" description="Polar residues" evidence="1">
    <location>
        <begin position="1249"/>
        <end position="1258"/>
    </location>
</feature>
<organism evidence="2 3">
    <name type="scientific">Volvox reticuliferus</name>
    <dbReference type="NCBI Taxonomy" id="1737510"/>
    <lineage>
        <taxon>Eukaryota</taxon>
        <taxon>Viridiplantae</taxon>
        <taxon>Chlorophyta</taxon>
        <taxon>core chlorophytes</taxon>
        <taxon>Chlorophyceae</taxon>
        <taxon>CS clade</taxon>
        <taxon>Chlamydomonadales</taxon>
        <taxon>Volvocaceae</taxon>
        <taxon>Volvox</taxon>
    </lineage>
</organism>
<keyword evidence="3" id="KW-1185">Reference proteome</keyword>
<feature type="compositionally biased region" description="Polar residues" evidence="1">
    <location>
        <begin position="1346"/>
        <end position="1356"/>
    </location>
</feature>
<evidence type="ECO:0000313" key="2">
    <source>
        <dbReference type="EMBL" id="GIL70352.1"/>
    </source>
</evidence>
<sequence>VGCVAAGDYGGEQGAVVGNGVGQAVGAADGRTTGKGLGREAGTDVGGVGKGGSGGAGAAGDGLDGGDGSIPAKELPERSQRLQRMASYGIGQVGALAAEPFPGGVPSAPSRLVDVQGPAGTRPASASPHVAPTANGMPNLVVPGRQQGRTVRQSLPASADCETRLLAVGWPLVGAAVATQQHRDACGILDHTQRQPQAPQHQQGAEGSDGGGSPTCSLHLLTVVLKRRPRSSRLQRPRQGQWAHPNGPLQRLGPLPLQHYHSRHHRHYHHHPQGYHHERKPSLPDSVLNAAEQLLHLSGQVLCSGSNVDSGDGAAAGDGSGADEHVDEHVDMHRGCGEVVYGGGIHFKRDGGELIRGGTDGGEASSEGVLSGGKNGGELESARAKATSCVSDDQAEMGEEEALGLDNAIAQAVDGGGVRCGSSSGGGGGSGRRSCGNVRTDEVDARGAGEGRGATSPKRPQAQLESQLQQQLQLQLQRHLKRQQQQPQEIAADGDDDWAFRRRRAAVLAARRITVGGAPPSPSHTCIDGQQHLGSGEIFGGVIRDVNSARTSPQKTSADDTAAGSAARGPEAAGAHVLVPSADSDTAHAPSAALGQPPTVSASIALAMRGPSSATPYEPARPPSSTAPVTHGSRHQSSSQTPVAVASAAPTAPAQSHQLTLHLSPPSTRTSIELQQLQQLQHWLMGREAGRSEACFTAATAGALSALSKPGAAVSGAESSPRGCQPDAETKSAAGGDGGGNNTAVAAAAVFAAPLGHLAPMGAALRAALMGSSRDAEAAAAAAAAAAAGAQRVSLSRSSIDSSGGCGGMTGTMERPHPAAAATSPPHPSLPAQPPQQQPLGQTMPLADHLQEQEQQQQELKGMASLATALLGRVCGSTPVKTADSSAAPAAGAAATAAAVPSSSAGRTSSFELVADKSPLAAIIPTGTDAFSPKRHTTDTSVPPQGIGSSTGSKRNAAVALQEPADILPGRGDGDGGGDGDGSGGATAATRGLNGSRHRRFRPAFFTPASSDCPKKGEQSIVDRDTDRDVGVDLGGSERQCGGAAGESSCHDMDQGGKQGDLPSGLVVAGDRSCRSGRGPQQQQPSRGDLVDVAAGQTAGEVVPPAFRWPQPISIPMPMPLSMPIPLHPSAASALGMQMAALGYGLPVRTGPMYPQPQRPFLGHQQGGQQEPLWQQPWQQHWHQHLQHPRKLMHQHQMVQVRRRELQRAEKQRQQEQRRQHHVESSDEKGAQGIAGAAAAAREKTAAGTPSSCSSPQSRLLNLQQQHDLLLQQRQKQLLPAGSEAAALLGATSQQRTECLGRSPTSPNEREETRLGQRHQQHPQVEDKEHAPASPADRNTRGTGAKPNNSSQQLGPAQSPVPTAATMPPPPSASAADSVRAQLQALIGAGGAGFQFAGVPLMLLLAQQQQQQQQEQQEHCQHQQEERRQQQQKPYNEEQVVSELGNATEGSCDIAKPAHRGQLAHPQSQSQFPLSALGAHVAQAATAATARHSEPMAAAPSLGPDSSVAMGDAVAAGLYLHRLQQQLHIQRSLEQHQQQRRYRSQQQEQEPQEQQQQQIQPLDMPLGLQGMEVDTAASGANGSSGTEKTFHLDLAGMGPALQHLILQSRLRQQAADWTAAAAMAAAAMTQPRTGQSSGGPGAGAGLGTAGISFGVWGSGL</sequence>
<gene>
    <name evidence="2" type="ORF">Vretifemale_1122</name>
</gene>
<feature type="region of interest" description="Disordered" evidence="1">
    <location>
        <begin position="927"/>
        <end position="1090"/>
    </location>
</feature>
<feature type="region of interest" description="Disordered" evidence="1">
    <location>
        <begin position="549"/>
        <end position="573"/>
    </location>
</feature>
<feature type="region of interest" description="Disordered" evidence="1">
    <location>
        <begin position="792"/>
        <end position="842"/>
    </location>
</feature>
<feature type="compositionally biased region" description="Low complexity" evidence="1">
    <location>
        <begin position="559"/>
        <end position="573"/>
    </location>
</feature>
<feature type="compositionally biased region" description="Low complexity" evidence="1">
    <location>
        <begin position="792"/>
        <end position="803"/>
    </location>
</feature>
<evidence type="ECO:0000313" key="3">
    <source>
        <dbReference type="Proteomes" id="UP000747110"/>
    </source>
</evidence>
<feature type="compositionally biased region" description="Gly residues" evidence="1">
    <location>
        <begin position="44"/>
        <end position="68"/>
    </location>
</feature>
<feature type="compositionally biased region" description="Pro residues" evidence="1">
    <location>
        <begin position="825"/>
        <end position="837"/>
    </location>
</feature>
<feature type="compositionally biased region" description="Low complexity" evidence="1">
    <location>
        <begin position="1076"/>
        <end position="1088"/>
    </location>
</feature>
<feature type="compositionally biased region" description="Basic and acidic residues" evidence="1">
    <location>
        <begin position="1202"/>
        <end position="1230"/>
    </location>
</feature>
<feature type="region of interest" description="Disordered" evidence="1">
    <location>
        <begin position="228"/>
        <end position="255"/>
    </location>
</feature>
<feature type="compositionally biased region" description="Low complexity" evidence="1">
    <location>
        <begin position="194"/>
        <end position="203"/>
    </location>
</feature>
<feature type="region of interest" description="Disordered" evidence="1">
    <location>
        <begin position="420"/>
        <end position="496"/>
    </location>
</feature>
<evidence type="ECO:0000256" key="1">
    <source>
        <dbReference type="SAM" id="MobiDB-lite"/>
    </source>
</evidence>
<feature type="region of interest" description="Disordered" evidence="1">
    <location>
        <begin position="117"/>
        <end position="138"/>
    </location>
</feature>
<feature type="compositionally biased region" description="Basic and acidic residues" evidence="1">
    <location>
        <begin position="439"/>
        <end position="449"/>
    </location>
</feature>
<dbReference type="EMBL" id="BNCP01000002">
    <property type="protein sequence ID" value="GIL70352.1"/>
    <property type="molecule type" value="Genomic_DNA"/>
</dbReference>
<protein>
    <submittedName>
        <fullName evidence="2">Uncharacterized protein</fullName>
    </submittedName>
</protein>
<feature type="compositionally biased region" description="Gly residues" evidence="1">
    <location>
        <begin position="420"/>
        <end position="431"/>
    </location>
</feature>
<dbReference type="Proteomes" id="UP000747110">
    <property type="component" value="Unassembled WGS sequence"/>
</dbReference>
<feature type="compositionally biased region" description="Basic and acidic residues" evidence="1">
    <location>
        <begin position="1416"/>
        <end position="1429"/>
    </location>
</feature>
<feature type="compositionally biased region" description="Basic residues" evidence="1">
    <location>
        <begin position="1182"/>
        <end position="1194"/>
    </location>
</feature>
<accession>A0A8J4C2W4</accession>
<reference evidence="2" key="1">
    <citation type="journal article" date="2021" name="Proc. Natl. Acad. Sci. U.S.A.">
        <title>Three genomes in the algal genus Volvox reveal the fate of a haploid sex-determining region after a transition to homothallism.</title>
        <authorList>
            <person name="Yamamoto K."/>
            <person name="Hamaji T."/>
            <person name="Kawai-Toyooka H."/>
            <person name="Matsuzaki R."/>
            <person name="Takahashi F."/>
            <person name="Nishimura Y."/>
            <person name="Kawachi M."/>
            <person name="Noguchi H."/>
            <person name="Minakuchi Y."/>
            <person name="Umen J.G."/>
            <person name="Toyoda A."/>
            <person name="Nozaki H."/>
        </authorList>
    </citation>
    <scope>NUCLEOTIDE SEQUENCE</scope>
    <source>
        <strain evidence="2">NIES-3786</strain>
    </source>
</reference>
<feature type="compositionally biased region" description="Low complexity" evidence="1">
    <location>
        <begin position="1231"/>
        <end position="1240"/>
    </location>
</feature>
<feature type="region of interest" description="Disordered" evidence="1">
    <location>
        <begin position="193"/>
        <end position="216"/>
    </location>
</feature>
<feature type="region of interest" description="Disordered" evidence="1">
    <location>
        <begin position="1415"/>
        <end position="1438"/>
    </location>
</feature>
<feature type="compositionally biased region" description="Low complexity" evidence="1">
    <location>
        <begin position="636"/>
        <end position="656"/>
    </location>
</feature>
<feature type="compositionally biased region" description="Low complexity" evidence="1">
    <location>
        <begin position="461"/>
        <end position="488"/>
    </location>
</feature>
<feature type="region of interest" description="Disordered" evidence="1">
    <location>
        <begin position="1177"/>
        <end position="1258"/>
    </location>
</feature>
<feature type="non-terminal residue" evidence="2">
    <location>
        <position position="1"/>
    </location>
</feature>
<feature type="region of interest" description="Disordered" evidence="1">
    <location>
        <begin position="1292"/>
        <end position="1376"/>
    </location>
</feature>
<feature type="compositionally biased region" description="Low complexity" evidence="1">
    <location>
        <begin position="1544"/>
        <end position="1558"/>
    </location>
</feature>